<gene>
    <name evidence="17" type="ORF">L201_004766</name>
</gene>
<sequence>MRTFVSPLNLLLVLTVLLLPVILAVKQEDFKQCHQSSFCRRLRSIANKQENAASGTFNSPYTLLAPSTVEEGAWKWPVKSSLYPEIKFDLQIEVLAEGDGIVRIRIDETDSTTPFKRYNETARWALLETKPPLTTSASIKSSSDKSTIAYGPANSKLSLEIQHSPLKITQLRNGKPEIVFNERSLFHMEHFRIKDTEKAQDQLLSESEQVVLNGDQQDRSWFEESDIDAFQETWRKWTDSKPKGPEGFSLDLTFPGVKHVYGLPEHASPLSLPDTLGPNAHYSEPYRLFNVDIFEYLADSPMSLYGAIPLLHAHSADHSVGVLNLVASDTFVDVKHDQDGVRTHWVSESGILDLLLLPGPKPQQLFEQYSILTGPTPLPPQWSTAYHQCRWNYNDEDDVLEVDRKFDEADIPLDITWLDIEYAEEHRYFDWNHKFFPDPKRMIDAVASKGRKMVAIIDPHVKKTDSFRIYSDAKDLDVLIKKSDGNNFEGWCWTGSSVWVDFFNENAWSWWTKMFNFDIWKEATNALFIWNDMNEPSVFDGPEISMPRDNIHAGGWEHRDVHNINGMMFHNQTAHALIARENPAKRPFVLSRSFFAGSHRYGAIWTGDNLGTWDHLAGETAMLLSNNIAGMVFSGADVGGFFGNPTHELLVRWYQAGAFMPFFRAHAHIDTKRREPYLFEEPIRGYIRDIIRLRYQLLPVWYNAFHDSSLNGVPIMRPQYAVFPEDEQGFAIDDQYYVGGSGLLFKPVTKEGAESTEVYISDAQPYFNYFTHQLYPASAHQTLTLQTPLSTFPLLIQGGSIIPSRQRVRRSSPLMWQDPFTLTIATSKEGKASGQLYLDDGVGYGYTQGEYIWRSFDFNGKSLSSKSKSPSPTSSSSDTSVVEYDSENNNCAQAISHVKIEEITILGLSNKPKSIKINGEEPSWTFDNGSANSNSTKEGQSSKLIIKNPGVDVVSNWEILIN</sequence>
<feature type="signal peptide" evidence="12">
    <location>
        <begin position="1"/>
        <end position="24"/>
    </location>
</feature>
<evidence type="ECO:0000256" key="7">
    <source>
        <dbReference type="ARBA" id="ARBA00023180"/>
    </source>
</evidence>
<keyword evidence="18" id="KW-1185">Reference proteome</keyword>
<evidence type="ECO:0000256" key="6">
    <source>
        <dbReference type="ARBA" id="ARBA00022824"/>
    </source>
</evidence>
<evidence type="ECO:0000313" key="18">
    <source>
        <dbReference type="Proteomes" id="UP001355207"/>
    </source>
</evidence>
<evidence type="ECO:0000256" key="12">
    <source>
        <dbReference type="SAM" id="SignalP"/>
    </source>
</evidence>
<evidence type="ECO:0000256" key="5">
    <source>
        <dbReference type="ARBA" id="ARBA00022801"/>
    </source>
</evidence>
<dbReference type="InterPro" id="IPR011013">
    <property type="entry name" value="Gal_mutarotase_sf_dom"/>
</dbReference>
<comment type="subcellular location">
    <subcellularLocation>
        <location evidence="1">Endoplasmic reticulum</location>
    </subcellularLocation>
</comment>
<dbReference type="InterPro" id="IPR033403">
    <property type="entry name" value="DUF5110"/>
</dbReference>
<dbReference type="AlphaFoldDB" id="A0AAX4JY80"/>
<evidence type="ECO:0000256" key="4">
    <source>
        <dbReference type="ARBA" id="ARBA00022729"/>
    </source>
</evidence>
<dbReference type="SUPFAM" id="SSF51445">
    <property type="entry name" value="(Trans)glycosidases"/>
    <property type="match status" value="1"/>
</dbReference>
<dbReference type="RefSeq" id="XP_066076601.1">
    <property type="nucleotide sequence ID" value="XM_066220504.1"/>
</dbReference>
<dbReference type="PANTHER" id="PTHR22762:SF54">
    <property type="entry name" value="BCDNA.GH04962"/>
    <property type="match status" value="1"/>
</dbReference>
<dbReference type="Proteomes" id="UP001355207">
    <property type="component" value="Chromosome 6"/>
</dbReference>
<dbReference type="GO" id="GO:0017177">
    <property type="term" value="C:glucosidase II complex"/>
    <property type="evidence" value="ECO:0007669"/>
    <property type="project" value="TreeGrafter"/>
</dbReference>
<evidence type="ECO:0000259" key="14">
    <source>
        <dbReference type="Pfam" id="PF13802"/>
    </source>
</evidence>
<keyword evidence="6" id="KW-0256">Endoplasmic reticulum</keyword>
<dbReference type="GO" id="GO:0006491">
    <property type="term" value="P:N-glycan processing"/>
    <property type="evidence" value="ECO:0007669"/>
    <property type="project" value="TreeGrafter"/>
</dbReference>
<dbReference type="Pfam" id="PF01055">
    <property type="entry name" value="Glyco_hydro_31_2nd"/>
    <property type="match status" value="1"/>
</dbReference>
<dbReference type="InterPro" id="IPR000322">
    <property type="entry name" value="Glyco_hydro_31_TIM"/>
</dbReference>
<dbReference type="Gene3D" id="2.60.40.1760">
    <property type="entry name" value="glycosyl hydrolase (family 31)"/>
    <property type="match status" value="1"/>
</dbReference>
<feature type="domain" description="Glycoside hydrolase family 31 TIM barrel" evidence="13">
    <location>
        <begin position="376"/>
        <end position="703"/>
    </location>
</feature>
<feature type="domain" description="DUF5110" evidence="15">
    <location>
        <begin position="821"/>
        <end position="860"/>
    </location>
</feature>
<reference evidence="17 18" key="1">
    <citation type="submission" date="2024-01" db="EMBL/GenBank/DDBJ databases">
        <title>Comparative genomics of Cryptococcus and Kwoniella reveals pathogenesis evolution and contrasting modes of karyotype evolution via chromosome fusion or intercentromeric recombination.</title>
        <authorList>
            <person name="Coelho M.A."/>
            <person name="David-Palma M."/>
            <person name="Shea T."/>
            <person name="Bowers K."/>
            <person name="McGinley-Smith S."/>
            <person name="Mohammad A.W."/>
            <person name="Gnirke A."/>
            <person name="Yurkov A.M."/>
            <person name="Nowrousian M."/>
            <person name="Sun S."/>
            <person name="Cuomo C.A."/>
            <person name="Heitman J."/>
        </authorList>
    </citation>
    <scope>NUCLEOTIDE SEQUENCE [LARGE SCALE GENOMIC DNA]</scope>
    <source>
        <strain evidence="17 18">CBS 6074</strain>
    </source>
</reference>
<evidence type="ECO:0000313" key="17">
    <source>
        <dbReference type="EMBL" id="WWC89838.1"/>
    </source>
</evidence>
<dbReference type="Gene3D" id="2.60.40.1180">
    <property type="entry name" value="Golgi alpha-mannosidase II"/>
    <property type="match status" value="2"/>
</dbReference>
<dbReference type="CDD" id="cd06603">
    <property type="entry name" value="GH31_GANC_GANAB_alpha"/>
    <property type="match status" value="1"/>
</dbReference>
<accession>A0AAX4JY80</accession>
<dbReference type="SUPFAM" id="SSF74650">
    <property type="entry name" value="Galactose mutarotase-like"/>
    <property type="match status" value="1"/>
</dbReference>
<comment type="pathway">
    <text evidence="2">Glycan metabolism; N-glycan metabolism.</text>
</comment>
<proteinExistence type="inferred from homology"/>
<keyword evidence="5 10" id="KW-0378">Hydrolase</keyword>
<dbReference type="EMBL" id="CP144103">
    <property type="protein sequence ID" value="WWC89838.1"/>
    <property type="molecule type" value="Genomic_DNA"/>
</dbReference>
<dbReference type="GO" id="GO:0005975">
    <property type="term" value="P:carbohydrate metabolic process"/>
    <property type="evidence" value="ECO:0007669"/>
    <property type="project" value="InterPro"/>
</dbReference>
<dbReference type="Pfam" id="PF17137">
    <property type="entry name" value="DUF5110"/>
    <property type="match status" value="1"/>
</dbReference>
<evidence type="ECO:0000256" key="1">
    <source>
        <dbReference type="ARBA" id="ARBA00004240"/>
    </source>
</evidence>
<evidence type="ECO:0000256" key="3">
    <source>
        <dbReference type="ARBA" id="ARBA00007806"/>
    </source>
</evidence>
<evidence type="ECO:0000259" key="16">
    <source>
        <dbReference type="Pfam" id="PF21365"/>
    </source>
</evidence>
<evidence type="ECO:0000256" key="8">
    <source>
        <dbReference type="ARBA" id="ARBA00023295"/>
    </source>
</evidence>
<dbReference type="PANTHER" id="PTHR22762">
    <property type="entry name" value="ALPHA-GLUCOSIDASE"/>
    <property type="match status" value="1"/>
</dbReference>
<evidence type="ECO:0000259" key="13">
    <source>
        <dbReference type="Pfam" id="PF01055"/>
    </source>
</evidence>
<dbReference type="PROSITE" id="PS00129">
    <property type="entry name" value="GLYCOSYL_HYDROL_F31_1"/>
    <property type="match status" value="1"/>
</dbReference>
<feature type="domain" description="Glycoside hydrolase family 31 N-terminal" evidence="14">
    <location>
        <begin position="90"/>
        <end position="333"/>
    </location>
</feature>
<evidence type="ECO:0000256" key="9">
    <source>
        <dbReference type="ARBA" id="ARBA00042895"/>
    </source>
</evidence>
<dbReference type="InterPro" id="IPR013780">
    <property type="entry name" value="Glyco_hydro_b"/>
</dbReference>
<evidence type="ECO:0000256" key="11">
    <source>
        <dbReference type="SAM" id="MobiDB-lite"/>
    </source>
</evidence>
<keyword evidence="7" id="KW-0325">Glycoprotein</keyword>
<dbReference type="GO" id="GO:0030246">
    <property type="term" value="F:carbohydrate binding"/>
    <property type="evidence" value="ECO:0007669"/>
    <property type="project" value="InterPro"/>
</dbReference>
<protein>
    <recommendedName>
        <fullName evidence="9">Glucosidase II subunit alpha</fullName>
    </recommendedName>
</protein>
<dbReference type="Gene3D" id="3.20.20.80">
    <property type="entry name" value="Glycosidases"/>
    <property type="match status" value="1"/>
</dbReference>
<dbReference type="CDD" id="cd14752">
    <property type="entry name" value="GH31_N"/>
    <property type="match status" value="1"/>
</dbReference>
<dbReference type="GO" id="GO:0090599">
    <property type="term" value="F:alpha-glucosidase activity"/>
    <property type="evidence" value="ECO:0007669"/>
    <property type="project" value="TreeGrafter"/>
</dbReference>
<evidence type="ECO:0000256" key="2">
    <source>
        <dbReference type="ARBA" id="ARBA00004833"/>
    </source>
</evidence>
<comment type="similarity">
    <text evidence="3 10">Belongs to the glycosyl hydrolase 31 family.</text>
</comment>
<keyword evidence="4 12" id="KW-0732">Signal</keyword>
<dbReference type="InterPro" id="IPR017853">
    <property type="entry name" value="GH"/>
</dbReference>
<organism evidence="17 18">
    <name type="scientific">Kwoniella dendrophila CBS 6074</name>
    <dbReference type="NCBI Taxonomy" id="1295534"/>
    <lineage>
        <taxon>Eukaryota</taxon>
        <taxon>Fungi</taxon>
        <taxon>Dikarya</taxon>
        <taxon>Basidiomycota</taxon>
        <taxon>Agaricomycotina</taxon>
        <taxon>Tremellomycetes</taxon>
        <taxon>Tremellales</taxon>
        <taxon>Cryptococcaceae</taxon>
        <taxon>Kwoniella</taxon>
    </lineage>
</organism>
<dbReference type="Pfam" id="PF21365">
    <property type="entry name" value="Glyco_hydro_31_3rd"/>
    <property type="match status" value="1"/>
</dbReference>
<keyword evidence="8 10" id="KW-0326">Glycosidase</keyword>
<feature type="region of interest" description="Disordered" evidence="11">
    <location>
        <begin position="919"/>
        <end position="941"/>
    </location>
</feature>
<feature type="chain" id="PRO_5043545257" description="Glucosidase II subunit alpha" evidence="12">
    <location>
        <begin position="25"/>
        <end position="962"/>
    </location>
</feature>
<name>A0AAX4JY80_9TREE</name>
<feature type="compositionally biased region" description="Polar residues" evidence="11">
    <location>
        <begin position="925"/>
        <end position="941"/>
    </location>
</feature>
<evidence type="ECO:0000256" key="10">
    <source>
        <dbReference type="RuleBase" id="RU361185"/>
    </source>
</evidence>
<dbReference type="Pfam" id="PF13802">
    <property type="entry name" value="Gal_mutarotas_2"/>
    <property type="match status" value="1"/>
</dbReference>
<dbReference type="GeneID" id="91095436"/>
<dbReference type="InterPro" id="IPR030458">
    <property type="entry name" value="Glyco_hydro_31_AS"/>
</dbReference>
<dbReference type="SUPFAM" id="SSF51011">
    <property type="entry name" value="Glycosyl hydrolase domain"/>
    <property type="match status" value="1"/>
</dbReference>
<feature type="domain" description="Glycosyl hydrolase family 31 C-terminal" evidence="16">
    <location>
        <begin position="712"/>
        <end position="802"/>
    </location>
</feature>
<evidence type="ECO:0000259" key="15">
    <source>
        <dbReference type="Pfam" id="PF17137"/>
    </source>
</evidence>
<dbReference type="InterPro" id="IPR025887">
    <property type="entry name" value="Glyco_hydro_31_N_dom"/>
</dbReference>
<dbReference type="InterPro" id="IPR048395">
    <property type="entry name" value="Glyco_hydro_31_C"/>
</dbReference>